<reference evidence="4 5" key="1">
    <citation type="journal article" date="2023" name="G3 (Bethesda)">
        <title>A chromosome-length genome assembly and annotation of blackberry (Rubus argutus, cv. 'Hillquist').</title>
        <authorList>
            <person name="Bruna T."/>
            <person name="Aryal R."/>
            <person name="Dudchenko O."/>
            <person name="Sargent D.J."/>
            <person name="Mead D."/>
            <person name="Buti M."/>
            <person name="Cavallini A."/>
            <person name="Hytonen T."/>
            <person name="Andres J."/>
            <person name="Pham M."/>
            <person name="Weisz D."/>
            <person name="Mascagni F."/>
            <person name="Usai G."/>
            <person name="Natali L."/>
            <person name="Bassil N."/>
            <person name="Fernandez G.E."/>
            <person name="Lomsadze A."/>
            <person name="Armour M."/>
            <person name="Olukolu B."/>
            <person name="Poorten T."/>
            <person name="Britton C."/>
            <person name="Davik J."/>
            <person name="Ashrafi H."/>
            <person name="Aiden E.L."/>
            <person name="Borodovsky M."/>
            <person name="Worthington M."/>
        </authorList>
    </citation>
    <scope>NUCLEOTIDE SEQUENCE [LARGE SCALE GENOMIC DNA]</scope>
    <source>
        <strain evidence="4">PI 553951</strain>
    </source>
</reference>
<keyword evidence="5" id="KW-1185">Reference proteome</keyword>
<evidence type="ECO:0000313" key="4">
    <source>
        <dbReference type="EMBL" id="KAK9948408.1"/>
    </source>
</evidence>
<evidence type="ECO:0000256" key="2">
    <source>
        <dbReference type="SAM" id="MobiDB-lite"/>
    </source>
</evidence>
<dbReference type="InterPro" id="IPR036390">
    <property type="entry name" value="WH_DNA-bd_sf"/>
</dbReference>
<dbReference type="Gene3D" id="3.80.10.10">
    <property type="entry name" value="Ribonuclease Inhibitor"/>
    <property type="match status" value="2"/>
</dbReference>
<sequence>MRKEEKSRGGSCLPSPPPGSATGYRELSESILEYAGGLPLALKILGSFLYKRDRGGWESAVAKLEKAPIDQKLFESLRISYDGLDEMSQQVFLDVVCFLKGSDKERVIEILDSIFSFNTSVMIDVLIEKSLLTIFDNCLDMHDLIQEMGREIVRLESKKEPGQRSRLWLRDDIFCVLTENAGTKAIRSITLCLPKLAELTWNPNAFFKMSKLKFLKMQNLVLCQGPDYLPDSIRILEWTSYPSKSLPPNFQPVELIELILHHSNINQLWDGRKYLEKLTLIDLSYSEKLIMTPDFTGIQNLERLVLEGCTNLVDIHPSITSLRRLKILNLKNCQSVKSLPSELEMDSLEIIDLSCCSNVNLFPQFVARMKKLSELSFSGIGMQNFEVSCHSVSPHPLSLVLGSLKHFCSLKRLNLNDCKLGEGAIPDDIGCLSSLEDLDLSVNNFVSLPATINGLSKLKCLNLADCKRLEQLPDLPLFSGTCYVAADNCISLKKLPDPPAMCRLWKLSLNFINCCSTAIEDNGQDGVSSYK</sequence>
<evidence type="ECO:0000256" key="1">
    <source>
        <dbReference type="ARBA" id="ARBA00022737"/>
    </source>
</evidence>
<dbReference type="EMBL" id="JBEDUW010000001">
    <property type="protein sequence ID" value="KAK9948408.1"/>
    <property type="molecule type" value="Genomic_DNA"/>
</dbReference>
<feature type="domain" description="Disease resistance protein Roq1-like winged-helix" evidence="3">
    <location>
        <begin position="86"/>
        <end position="156"/>
    </location>
</feature>
<accession>A0AAW1YHQ9</accession>
<dbReference type="Gene3D" id="1.10.8.430">
    <property type="entry name" value="Helical domain of apoptotic protease-activating factors"/>
    <property type="match status" value="1"/>
</dbReference>
<dbReference type="AlphaFoldDB" id="A0AAW1YHQ9"/>
<dbReference type="Pfam" id="PF00560">
    <property type="entry name" value="LRR_1"/>
    <property type="match status" value="1"/>
</dbReference>
<dbReference type="SUPFAM" id="SSF52540">
    <property type="entry name" value="P-loop containing nucleoside triphosphate hydrolases"/>
    <property type="match status" value="1"/>
</dbReference>
<dbReference type="GO" id="GO:0006952">
    <property type="term" value="P:defense response"/>
    <property type="evidence" value="ECO:0007669"/>
    <property type="project" value="InterPro"/>
</dbReference>
<comment type="caution">
    <text evidence="4">The sequence shown here is derived from an EMBL/GenBank/DDBJ whole genome shotgun (WGS) entry which is preliminary data.</text>
</comment>
<dbReference type="InterPro" id="IPR042197">
    <property type="entry name" value="Apaf_helical"/>
</dbReference>
<dbReference type="PANTHER" id="PTHR11017:SF527">
    <property type="entry name" value="TMV RESISTANCE PROTEIN N-LIKE"/>
    <property type="match status" value="1"/>
</dbReference>
<dbReference type="Proteomes" id="UP001457282">
    <property type="component" value="Unassembled WGS sequence"/>
</dbReference>
<dbReference type="InterPro" id="IPR058192">
    <property type="entry name" value="WHD_ROQ1-like"/>
</dbReference>
<dbReference type="InterPro" id="IPR044974">
    <property type="entry name" value="Disease_R_plants"/>
</dbReference>
<dbReference type="InterPro" id="IPR001611">
    <property type="entry name" value="Leu-rich_rpt"/>
</dbReference>
<evidence type="ECO:0000259" key="3">
    <source>
        <dbReference type="Pfam" id="PF23282"/>
    </source>
</evidence>
<dbReference type="InterPro" id="IPR027417">
    <property type="entry name" value="P-loop_NTPase"/>
</dbReference>
<dbReference type="SUPFAM" id="SSF52058">
    <property type="entry name" value="L domain-like"/>
    <property type="match status" value="1"/>
</dbReference>
<dbReference type="InterPro" id="IPR032675">
    <property type="entry name" value="LRR_dom_sf"/>
</dbReference>
<dbReference type="Pfam" id="PF23282">
    <property type="entry name" value="WHD_ROQ1"/>
    <property type="match status" value="1"/>
</dbReference>
<feature type="region of interest" description="Disordered" evidence="2">
    <location>
        <begin position="1"/>
        <end position="22"/>
    </location>
</feature>
<gene>
    <name evidence="4" type="ORF">M0R45_003984</name>
</gene>
<dbReference type="PRINTS" id="PR00364">
    <property type="entry name" value="DISEASERSIST"/>
</dbReference>
<dbReference type="PANTHER" id="PTHR11017">
    <property type="entry name" value="LEUCINE-RICH REPEAT-CONTAINING PROTEIN"/>
    <property type="match status" value="1"/>
</dbReference>
<organism evidence="4 5">
    <name type="scientific">Rubus argutus</name>
    <name type="common">Southern blackberry</name>
    <dbReference type="NCBI Taxonomy" id="59490"/>
    <lineage>
        <taxon>Eukaryota</taxon>
        <taxon>Viridiplantae</taxon>
        <taxon>Streptophyta</taxon>
        <taxon>Embryophyta</taxon>
        <taxon>Tracheophyta</taxon>
        <taxon>Spermatophyta</taxon>
        <taxon>Magnoliopsida</taxon>
        <taxon>eudicotyledons</taxon>
        <taxon>Gunneridae</taxon>
        <taxon>Pentapetalae</taxon>
        <taxon>rosids</taxon>
        <taxon>fabids</taxon>
        <taxon>Rosales</taxon>
        <taxon>Rosaceae</taxon>
        <taxon>Rosoideae</taxon>
        <taxon>Rosoideae incertae sedis</taxon>
        <taxon>Rubus</taxon>
    </lineage>
</organism>
<proteinExistence type="predicted"/>
<evidence type="ECO:0000313" key="5">
    <source>
        <dbReference type="Proteomes" id="UP001457282"/>
    </source>
</evidence>
<name>A0AAW1YHQ9_RUBAR</name>
<dbReference type="SUPFAM" id="SSF46785">
    <property type="entry name" value="Winged helix' DNA-binding domain"/>
    <property type="match status" value="1"/>
</dbReference>
<protein>
    <recommendedName>
        <fullName evidence="3">Disease resistance protein Roq1-like winged-helix domain-containing protein</fullName>
    </recommendedName>
</protein>
<keyword evidence="1" id="KW-0677">Repeat</keyword>